<evidence type="ECO:0008006" key="4">
    <source>
        <dbReference type="Google" id="ProtNLM"/>
    </source>
</evidence>
<name>W8PM85_9EURY</name>
<dbReference type="Proteomes" id="UP000019434">
    <property type="component" value="Chromosome"/>
</dbReference>
<evidence type="ECO:0000313" key="3">
    <source>
        <dbReference type="Proteomes" id="UP000019434"/>
    </source>
</evidence>
<keyword evidence="1" id="KW-0472">Membrane</keyword>
<feature type="transmembrane region" description="Helical" evidence="1">
    <location>
        <begin position="190"/>
        <end position="209"/>
    </location>
</feature>
<keyword evidence="1" id="KW-0812">Transmembrane</keyword>
<dbReference type="KEGG" id="tnu:BD01_1574"/>
<gene>
    <name evidence="2" type="ORF">BD01_1574</name>
</gene>
<dbReference type="STRING" id="195522.BD01_1574"/>
<dbReference type="AlphaFoldDB" id="W8PM85"/>
<feature type="transmembrane region" description="Helical" evidence="1">
    <location>
        <begin position="20"/>
        <end position="37"/>
    </location>
</feature>
<evidence type="ECO:0000256" key="1">
    <source>
        <dbReference type="SAM" id="Phobius"/>
    </source>
</evidence>
<keyword evidence="1" id="KW-1133">Transmembrane helix</keyword>
<dbReference type="EMBL" id="CP007264">
    <property type="protein sequence ID" value="AHL23179.1"/>
    <property type="molecule type" value="Genomic_DNA"/>
</dbReference>
<feature type="transmembrane region" description="Helical" evidence="1">
    <location>
        <begin position="94"/>
        <end position="116"/>
    </location>
</feature>
<sequence length="218" mass="24025">MNTGKLLLLNFKTFLRESSLGVIAVVVLVWAFSSGKIPRSFMGVEGNFVFYSLFVMMLVGYAVMVSVSFTGLIKRKTSRFYHLILVLPERPSRYLFIESLPALALAEVASVLVGVILYRSSCARPSWLFLPILGSSLFIFGLSMLSLAVTLQVSNVRTVNLFLFLLLFALARVPRYVLENGLHVSLATDILFLTAVAVAIIGPWALSSLNPERVVLSS</sequence>
<feature type="transmembrane region" description="Helical" evidence="1">
    <location>
        <begin position="128"/>
        <end position="149"/>
    </location>
</feature>
<proteinExistence type="predicted"/>
<feature type="transmembrane region" description="Helical" evidence="1">
    <location>
        <begin position="49"/>
        <end position="73"/>
    </location>
</feature>
<feature type="transmembrane region" description="Helical" evidence="1">
    <location>
        <begin position="161"/>
        <end position="178"/>
    </location>
</feature>
<keyword evidence="3" id="KW-1185">Reference proteome</keyword>
<dbReference type="OrthoDB" id="383509at2157"/>
<evidence type="ECO:0000313" key="2">
    <source>
        <dbReference type="EMBL" id="AHL23179.1"/>
    </source>
</evidence>
<dbReference type="HOGENOM" id="CLU_1264621_0_0_2"/>
<accession>W8PM85</accession>
<dbReference type="RefSeq" id="WP_042691582.1">
    <property type="nucleotide sequence ID" value="NZ_CP007264.1"/>
</dbReference>
<organism evidence="2 3">
    <name type="scientific">Thermococcus nautili</name>
    <dbReference type="NCBI Taxonomy" id="195522"/>
    <lineage>
        <taxon>Archaea</taxon>
        <taxon>Methanobacteriati</taxon>
        <taxon>Methanobacteriota</taxon>
        <taxon>Thermococci</taxon>
        <taxon>Thermococcales</taxon>
        <taxon>Thermococcaceae</taxon>
        <taxon>Thermococcus</taxon>
    </lineage>
</organism>
<dbReference type="GeneID" id="82170835"/>
<protein>
    <recommendedName>
        <fullName evidence="4">ABC-type multidrug transport system, permease component</fullName>
    </recommendedName>
</protein>
<reference evidence="2 3" key="1">
    <citation type="submission" date="2014-02" db="EMBL/GenBank/DDBJ databases">
        <title>Genome Sequence of an Hyperthermophilic Archaeon, Thermococcus nautili 30-1, producing viral vesicles.</title>
        <authorList>
            <person name="Oberto J."/>
            <person name="Gaudin M."/>
            <person name="Cossu M."/>
            <person name="Gorlas A."/>
            <person name="Slesarev A."/>
            <person name="Marguet E."/>
            <person name="Forterre P."/>
        </authorList>
    </citation>
    <scope>NUCLEOTIDE SEQUENCE [LARGE SCALE GENOMIC DNA]</scope>
    <source>
        <strain evidence="2 3">30-1</strain>
    </source>
</reference>